<evidence type="ECO:0000256" key="4">
    <source>
        <dbReference type="ARBA" id="ARBA00022692"/>
    </source>
</evidence>
<dbReference type="PROSITE" id="PS50920">
    <property type="entry name" value="SOLCAR"/>
    <property type="match status" value="1"/>
</dbReference>
<evidence type="ECO:0000256" key="2">
    <source>
        <dbReference type="ARBA" id="ARBA00006375"/>
    </source>
</evidence>
<dbReference type="InterPro" id="IPR023395">
    <property type="entry name" value="MCP_dom_sf"/>
</dbReference>
<accession>A0A225UJ40</accession>
<comment type="caution">
    <text evidence="10">The sequence shown here is derived from an EMBL/GenBank/DDBJ whole genome shotgun (WGS) entry which is preliminary data.</text>
</comment>
<keyword evidence="3 9" id="KW-0813">Transport</keyword>
<keyword evidence="7 8" id="KW-0472">Membrane</keyword>
<keyword evidence="4 8" id="KW-0812">Transmembrane</keyword>
<dbReference type="OrthoDB" id="448427at2759"/>
<comment type="similarity">
    <text evidence="2 9">Belongs to the mitochondrial carrier (TC 2.A.29) family.</text>
</comment>
<keyword evidence="5" id="KW-0677">Repeat</keyword>
<dbReference type="EMBL" id="NBNE01016875">
    <property type="protein sequence ID" value="OWY93003.1"/>
    <property type="molecule type" value="Genomic_DNA"/>
</dbReference>
<evidence type="ECO:0000256" key="7">
    <source>
        <dbReference type="ARBA" id="ARBA00023136"/>
    </source>
</evidence>
<evidence type="ECO:0000256" key="3">
    <source>
        <dbReference type="ARBA" id="ARBA00022448"/>
    </source>
</evidence>
<keyword evidence="6" id="KW-1133">Transmembrane helix</keyword>
<dbReference type="InterPro" id="IPR018108">
    <property type="entry name" value="MCP_transmembrane"/>
</dbReference>
<comment type="subcellular location">
    <subcellularLocation>
        <location evidence="1">Membrane</location>
        <topology evidence="1">Multi-pass membrane protein</topology>
    </subcellularLocation>
</comment>
<dbReference type="SUPFAM" id="SSF103506">
    <property type="entry name" value="Mitochondrial carrier"/>
    <property type="match status" value="1"/>
</dbReference>
<evidence type="ECO:0000256" key="9">
    <source>
        <dbReference type="RuleBase" id="RU000488"/>
    </source>
</evidence>
<evidence type="ECO:0000313" key="11">
    <source>
        <dbReference type="Proteomes" id="UP000198211"/>
    </source>
</evidence>
<protein>
    <submittedName>
        <fullName evidence="10">Mitochondrial Carrier (MC) protein</fullName>
    </submittedName>
</protein>
<organism evidence="10 11">
    <name type="scientific">Phytophthora megakarya</name>
    <dbReference type="NCBI Taxonomy" id="4795"/>
    <lineage>
        <taxon>Eukaryota</taxon>
        <taxon>Sar</taxon>
        <taxon>Stramenopiles</taxon>
        <taxon>Oomycota</taxon>
        <taxon>Peronosporomycetes</taxon>
        <taxon>Peronosporales</taxon>
        <taxon>Peronosporaceae</taxon>
        <taxon>Phytophthora</taxon>
    </lineage>
</organism>
<dbReference type="Pfam" id="PF00153">
    <property type="entry name" value="Mito_carr"/>
    <property type="match status" value="1"/>
</dbReference>
<evidence type="ECO:0000313" key="10">
    <source>
        <dbReference type="EMBL" id="OWY93003.1"/>
    </source>
</evidence>
<evidence type="ECO:0000256" key="8">
    <source>
        <dbReference type="PROSITE-ProRule" id="PRU00282"/>
    </source>
</evidence>
<reference evidence="11" key="1">
    <citation type="submission" date="2017-03" db="EMBL/GenBank/DDBJ databases">
        <title>Phytopthora megakarya and P. palmivora, two closely related causual agents of cacao black pod achieved similar genome size and gene model numbers by different mechanisms.</title>
        <authorList>
            <person name="Ali S."/>
            <person name="Shao J."/>
            <person name="Larry D.J."/>
            <person name="Kronmiller B."/>
            <person name="Shen D."/>
            <person name="Strem M.D."/>
            <person name="Melnick R.L."/>
            <person name="Guiltinan M.J."/>
            <person name="Tyler B.M."/>
            <person name="Meinhardt L.W."/>
            <person name="Bailey B.A."/>
        </authorList>
    </citation>
    <scope>NUCLEOTIDE SEQUENCE [LARGE SCALE GENOMIC DNA]</scope>
    <source>
        <strain evidence="11">zdho120</strain>
    </source>
</reference>
<dbReference type="InterPro" id="IPR050391">
    <property type="entry name" value="Mito_Metabolite_Transporter"/>
</dbReference>
<dbReference type="PANTHER" id="PTHR45618">
    <property type="entry name" value="MITOCHONDRIAL DICARBOXYLATE CARRIER-RELATED"/>
    <property type="match status" value="1"/>
</dbReference>
<proteinExistence type="inferred from homology"/>
<dbReference type="Proteomes" id="UP000198211">
    <property type="component" value="Unassembled WGS sequence"/>
</dbReference>
<evidence type="ECO:0000256" key="5">
    <source>
        <dbReference type="ARBA" id="ARBA00022737"/>
    </source>
</evidence>
<gene>
    <name evidence="10" type="ORF">PHMEG_00037754</name>
</gene>
<feature type="non-terminal residue" evidence="10">
    <location>
        <position position="119"/>
    </location>
</feature>
<sequence length="119" mass="12954">MSTSNAPLQRHQSTKLTQLSAVAAIQHNIDWQQSIGVKILLGGAANTLATAVTNPIDVVKVRLQLQALDSSTAGAAQTRYWGFGHGLKTIWQEEGFTGWAKGWQASLLREFIYSGIRFG</sequence>
<dbReference type="GO" id="GO:0016020">
    <property type="term" value="C:membrane"/>
    <property type="evidence" value="ECO:0007669"/>
    <property type="project" value="UniProtKB-SubCell"/>
</dbReference>
<evidence type="ECO:0000256" key="1">
    <source>
        <dbReference type="ARBA" id="ARBA00004141"/>
    </source>
</evidence>
<dbReference type="AlphaFoldDB" id="A0A225UJ40"/>
<keyword evidence="11" id="KW-1185">Reference proteome</keyword>
<name>A0A225UJ40_9STRA</name>
<dbReference type="Gene3D" id="1.50.40.10">
    <property type="entry name" value="Mitochondrial carrier domain"/>
    <property type="match status" value="1"/>
</dbReference>
<feature type="repeat" description="Solcar" evidence="8">
    <location>
        <begin position="33"/>
        <end position="119"/>
    </location>
</feature>
<evidence type="ECO:0000256" key="6">
    <source>
        <dbReference type="ARBA" id="ARBA00022989"/>
    </source>
</evidence>